<proteinExistence type="predicted"/>
<comment type="caution">
    <text evidence="1">The sequence shown here is derived from an EMBL/GenBank/DDBJ whole genome shotgun (WGS) entry which is preliminary data.</text>
</comment>
<dbReference type="EMBL" id="JASSZA010000023">
    <property type="protein sequence ID" value="KAK2083804.1"/>
    <property type="molecule type" value="Genomic_DNA"/>
</dbReference>
<accession>A0ABQ9TGF0</accession>
<keyword evidence="2" id="KW-1185">Reference proteome</keyword>
<feature type="non-terminal residue" evidence="1">
    <location>
        <position position="53"/>
    </location>
</feature>
<evidence type="ECO:0000313" key="2">
    <source>
        <dbReference type="Proteomes" id="UP001266305"/>
    </source>
</evidence>
<name>A0ABQ9TGF0_SAGOE</name>
<gene>
    <name evidence="1" type="ORF">P7K49_039040</name>
</gene>
<dbReference type="Proteomes" id="UP001266305">
    <property type="component" value="Unassembled WGS sequence"/>
</dbReference>
<protein>
    <submittedName>
        <fullName evidence="1">Uncharacterized protein</fullName>
    </submittedName>
</protein>
<evidence type="ECO:0000313" key="1">
    <source>
        <dbReference type="EMBL" id="KAK2083804.1"/>
    </source>
</evidence>
<organism evidence="1 2">
    <name type="scientific">Saguinus oedipus</name>
    <name type="common">Cotton-top tamarin</name>
    <name type="synonym">Oedipomidas oedipus</name>
    <dbReference type="NCBI Taxonomy" id="9490"/>
    <lineage>
        <taxon>Eukaryota</taxon>
        <taxon>Metazoa</taxon>
        <taxon>Chordata</taxon>
        <taxon>Craniata</taxon>
        <taxon>Vertebrata</taxon>
        <taxon>Euteleostomi</taxon>
        <taxon>Mammalia</taxon>
        <taxon>Eutheria</taxon>
        <taxon>Euarchontoglires</taxon>
        <taxon>Primates</taxon>
        <taxon>Haplorrhini</taxon>
        <taxon>Platyrrhini</taxon>
        <taxon>Cebidae</taxon>
        <taxon>Callitrichinae</taxon>
        <taxon>Saguinus</taxon>
    </lineage>
</organism>
<reference evidence="1 2" key="1">
    <citation type="submission" date="2023-05" db="EMBL/GenBank/DDBJ databases">
        <title>B98-5 Cell Line De Novo Hybrid Assembly: An Optical Mapping Approach.</title>
        <authorList>
            <person name="Kananen K."/>
            <person name="Auerbach J.A."/>
            <person name="Kautto E."/>
            <person name="Blachly J.S."/>
        </authorList>
    </citation>
    <scope>NUCLEOTIDE SEQUENCE [LARGE SCALE GENOMIC DNA]</scope>
    <source>
        <strain evidence="1">B95-8</strain>
        <tissue evidence="1">Cell line</tissue>
    </source>
</reference>
<sequence>MPTPYVLVPGVPQDVREDGPGGIIACEAGLAHASVFVNEECSDISSLMVSWWQ</sequence>